<organism evidence="1">
    <name type="scientific">marine sediment metagenome</name>
    <dbReference type="NCBI Taxonomy" id="412755"/>
    <lineage>
        <taxon>unclassified sequences</taxon>
        <taxon>metagenomes</taxon>
        <taxon>ecological metagenomes</taxon>
    </lineage>
</organism>
<evidence type="ECO:0000313" key="1">
    <source>
        <dbReference type="EMBL" id="KKM73843.1"/>
    </source>
</evidence>
<accession>A0A0F9JVX7</accession>
<sequence length="51" mass="6299">MKKEYDWHTERCLMIYELMNAKNSLEFSKILMKYFEGLYDKVKYAKNVLKI</sequence>
<protein>
    <submittedName>
        <fullName evidence="1">Uncharacterized protein</fullName>
    </submittedName>
</protein>
<comment type="caution">
    <text evidence="1">The sequence shown here is derived from an EMBL/GenBank/DDBJ whole genome shotgun (WGS) entry which is preliminary data.</text>
</comment>
<dbReference type="EMBL" id="LAZR01009235">
    <property type="protein sequence ID" value="KKM73843.1"/>
    <property type="molecule type" value="Genomic_DNA"/>
</dbReference>
<gene>
    <name evidence="1" type="ORF">LCGC14_1406290</name>
</gene>
<proteinExistence type="predicted"/>
<reference evidence="1" key="1">
    <citation type="journal article" date="2015" name="Nature">
        <title>Complex archaea that bridge the gap between prokaryotes and eukaryotes.</title>
        <authorList>
            <person name="Spang A."/>
            <person name="Saw J.H."/>
            <person name="Jorgensen S.L."/>
            <person name="Zaremba-Niedzwiedzka K."/>
            <person name="Martijn J."/>
            <person name="Lind A.E."/>
            <person name="van Eijk R."/>
            <person name="Schleper C."/>
            <person name="Guy L."/>
            <person name="Ettema T.J."/>
        </authorList>
    </citation>
    <scope>NUCLEOTIDE SEQUENCE</scope>
</reference>
<name>A0A0F9JVX7_9ZZZZ</name>
<dbReference type="AlphaFoldDB" id="A0A0F9JVX7"/>